<proteinExistence type="predicted"/>
<dbReference type="GeneID" id="118263699"/>
<accession>A0A9R0CWM1</accession>
<evidence type="ECO:0000256" key="1">
    <source>
        <dbReference type="SAM" id="SignalP"/>
    </source>
</evidence>
<dbReference type="AlphaFoldDB" id="A0A9R0CWM1"/>
<keyword evidence="2" id="KW-1185">Reference proteome</keyword>
<evidence type="ECO:0000313" key="2">
    <source>
        <dbReference type="Proteomes" id="UP000829999"/>
    </source>
</evidence>
<dbReference type="OrthoDB" id="7445506at2759"/>
<protein>
    <submittedName>
        <fullName evidence="3">Uncharacterized protein LOC118263699</fullName>
    </submittedName>
</protein>
<keyword evidence="1" id="KW-0732">Signal</keyword>
<feature type="signal peptide" evidence="1">
    <location>
        <begin position="1"/>
        <end position="21"/>
    </location>
</feature>
<name>A0A9R0CWM1_SPOFR</name>
<dbReference type="Proteomes" id="UP000829999">
    <property type="component" value="Chromosome 27"/>
</dbReference>
<feature type="chain" id="PRO_5040222717" evidence="1">
    <location>
        <begin position="22"/>
        <end position="115"/>
    </location>
</feature>
<sequence length="115" mass="12844">MGLHNVSTFCLLLLSIQNVFGEVWNFGKPSLGSVKLLHHKGHVGLFTRTKNIKLEIPKCYMVSHVTVDVVNIISTPEVFYNSNTNVVTIHYGTFQNSLSSYDIVAEGLWKMGCTN</sequence>
<dbReference type="RefSeq" id="XP_035431741.2">
    <property type="nucleotide sequence ID" value="XM_035575848.2"/>
</dbReference>
<gene>
    <name evidence="3" type="primary">LOC118263699</name>
</gene>
<organism evidence="2 3">
    <name type="scientific">Spodoptera frugiperda</name>
    <name type="common">Fall armyworm</name>
    <dbReference type="NCBI Taxonomy" id="7108"/>
    <lineage>
        <taxon>Eukaryota</taxon>
        <taxon>Metazoa</taxon>
        <taxon>Ecdysozoa</taxon>
        <taxon>Arthropoda</taxon>
        <taxon>Hexapoda</taxon>
        <taxon>Insecta</taxon>
        <taxon>Pterygota</taxon>
        <taxon>Neoptera</taxon>
        <taxon>Endopterygota</taxon>
        <taxon>Lepidoptera</taxon>
        <taxon>Glossata</taxon>
        <taxon>Ditrysia</taxon>
        <taxon>Noctuoidea</taxon>
        <taxon>Noctuidae</taxon>
        <taxon>Amphipyrinae</taxon>
        <taxon>Spodoptera</taxon>
    </lineage>
</organism>
<evidence type="ECO:0000313" key="3">
    <source>
        <dbReference type="RefSeq" id="XP_035431741.2"/>
    </source>
</evidence>
<reference evidence="3" key="1">
    <citation type="submission" date="2025-08" db="UniProtKB">
        <authorList>
            <consortium name="RefSeq"/>
        </authorList>
    </citation>
    <scope>IDENTIFICATION</scope>
    <source>
        <tissue evidence="3">Whole larval tissue</tissue>
    </source>
</reference>